<dbReference type="PANTHER" id="PTHR23416">
    <property type="entry name" value="SIALIC ACID SYNTHASE-RELATED"/>
    <property type="match status" value="1"/>
</dbReference>
<dbReference type="InterPro" id="IPR011004">
    <property type="entry name" value="Trimer_LpxA-like_sf"/>
</dbReference>
<dbReference type="InterPro" id="IPR051159">
    <property type="entry name" value="Hexapeptide_acetyltransf"/>
</dbReference>
<gene>
    <name evidence="1" type="ORF">SAMN05192553_10143</name>
</gene>
<dbReference type="AlphaFoldDB" id="A0A1H6TBU9"/>
<dbReference type="Pfam" id="PF00132">
    <property type="entry name" value="Hexapep"/>
    <property type="match status" value="1"/>
</dbReference>
<protein>
    <submittedName>
        <fullName evidence="1">Transferase hexapeptide (Six repeat-containing protein)</fullName>
    </submittedName>
</protein>
<dbReference type="OrthoDB" id="755870at2"/>
<dbReference type="GO" id="GO:0016740">
    <property type="term" value="F:transferase activity"/>
    <property type="evidence" value="ECO:0007669"/>
    <property type="project" value="UniProtKB-KW"/>
</dbReference>
<reference evidence="2" key="1">
    <citation type="submission" date="2016-10" db="EMBL/GenBank/DDBJ databases">
        <authorList>
            <person name="Varghese N."/>
            <person name="Submissions S."/>
        </authorList>
    </citation>
    <scope>NUCLEOTIDE SEQUENCE [LARGE SCALE GENOMIC DNA]</scope>
    <source>
        <strain evidence="2">IBRC-M 10761</strain>
    </source>
</reference>
<accession>A0A1H6TBU9</accession>
<evidence type="ECO:0000313" key="1">
    <source>
        <dbReference type="EMBL" id="SEI73715.1"/>
    </source>
</evidence>
<dbReference type="CDD" id="cd04647">
    <property type="entry name" value="LbH_MAT_like"/>
    <property type="match status" value="1"/>
</dbReference>
<dbReference type="PANTHER" id="PTHR23416:SF78">
    <property type="entry name" value="LIPOPOLYSACCHARIDE BIOSYNTHESIS O-ACETYL TRANSFERASE WBBJ-RELATED"/>
    <property type="match status" value="1"/>
</dbReference>
<dbReference type="InterPro" id="IPR001451">
    <property type="entry name" value="Hexapep"/>
</dbReference>
<dbReference type="SUPFAM" id="SSF51161">
    <property type="entry name" value="Trimeric LpxA-like enzymes"/>
    <property type="match status" value="1"/>
</dbReference>
<evidence type="ECO:0000313" key="2">
    <source>
        <dbReference type="Proteomes" id="UP000199403"/>
    </source>
</evidence>
<organism evidence="1 2">
    <name type="scientific">Cyclobacterium xiamenense</name>
    <dbReference type="NCBI Taxonomy" id="1297121"/>
    <lineage>
        <taxon>Bacteria</taxon>
        <taxon>Pseudomonadati</taxon>
        <taxon>Bacteroidota</taxon>
        <taxon>Cytophagia</taxon>
        <taxon>Cytophagales</taxon>
        <taxon>Cyclobacteriaceae</taxon>
        <taxon>Cyclobacterium</taxon>
    </lineage>
</organism>
<dbReference type="EMBL" id="FNZH01000001">
    <property type="protein sequence ID" value="SEI73715.1"/>
    <property type="molecule type" value="Genomic_DNA"/>
</dbReference>
<name>A0A1H6TBU9_9BACT</name>
<proteinExistence type="predicted"/>
<dbReference type="STRING" id="1416801.SAMN05192553_10143"/>
<sequence length="224" mass="24353">MVQQQLADRLSRKSEAIYGREARNTSEKIGLYWAFLREVMQGLYRIVNAKYRLRKCAALGKLVTVRGRLRVEGLGEIRVGDRCTIWSHMGTTQLYADRGAVLDIGEGTFINTACIISASERITIGKNCQVANQVIIMDGDFHGVDDRSEKGKSGAITIEDGAWLATRCMVLKGVRIGKGATVAAGAVVTKDVAPYTLVGGVPAQVIRKLATPESEPAIQEDSRA</sequence>
<keyword evidence="2" id="KW-1185">Reference proteome</keyword>
<dbReference type="RefSeq" id="WP_092167873.1">
    <property type="nucleotide sequence ID" value="NZ_FNZH01000001.1"/>
</dbReference>
<keyword evidence="1" id="KW-0808">Transferase</keyword>
<dbReference type="Gene3D" id="2.160.10.10">
    <property type="entry name" value="Hexapeptide repeat proteins"/>
    <property type="match status" value="1"/>
</dbReference>
<dbReference type="Proteomes" id="UP000199403">
    <property type="component" value="Unassembled WGS sequence"/>
</dbReference>